<accession>A0A0C3JBF1</accession>
<dbReference type="HOGENOM" id="CLU_2961798_0_0_1"/>
<dbReference type="Proteomes" id="UP000054217">
    <property type="component" value="Unassembled WGS sequence"/>
</dbReference>
<evidence type="ECO:0000313" key="1">
    <source>
        <dbReference type="EMBL" id="KIN95006.1"/>
    </source>
</evidence>
<sequence>MSYGLTRCMGSLAWKAENVMEVNLALQHMVDKPIPSQPMHFWPRETGMEVRARQNPLYP</sequence>
<name>A0A0C3JBF1_PISTI</name>
<organism evidence="1 2">
    <name type="scientific">Pisolithus tinctorius Marx 270</name>
    <dbReference type="NCBI Taxonomy" id="870435"/>
    <lineage>
        <taxon>Eukaryota</taxon>
        <taxon>Fungi</taxon>
        <taxon>Dikarya</taxon>
        <taxon>Basidiomycota</taxon>
        <taxon>Agaricomycotina</taxon>
        <taxon>Agaricomycetes</taxon>
        <taxon>Agaricomycetidae</taxon>
        <taxon>Boletales</taxon>
        <taxon>Sclerodermatineae</taxon>
        <taxon>Pisolithaceae</taxon>
        <taxon>Pisolithus</taxon>
    </lineage>
</organism>
<dbReference type="AlphaFoldDB" id="A0A0C3JBF1"/>
<keyword evidence="2" id="KW-1185">Reference proteome</keyword>
<dbReference type="EMBL" id="KN832079">
    <property type="protein sequence ID" value="KIN95006.1"/>
    <property type="molecule type" value="Genomic_DNA"/>
</dbReference>
<proteinExistence type="predicted"/>
<protein>
    <submittedName>
        <fullName evidence="1">Uncharacterized protein</fullName>
    </submittedName>
</protein>
<dbReference type="OrthoDB" id="2704287at2759"/>
<gene>
    <name evidence="1" type="ORF">M404DRAFT_34518</name>
</gene>
<reference evidence="2" key="2">
    <citation type="submission" date="2015-01" db="EMBL/GenBank/DDBJ databases">
        <title>Evolutionary Origins and Diversification of the Mycorrhizal Mutualists.</title>
        <authorList>
            <consortium name="DOE Joint Genome Institute"/>
            <consortium name="Mycorrhizal Genomics Consortium"/>
            <person name="Kohler A."/>
            <person name="Kuo A."/>
            <person name="Nagy L.G."/>
            <person name="Floudas D."/>
            <person name="Copeland A."/>
            <person name="Barry K.W."/>
            <person name="Cichocki N."/>
            <person name="Veneault-Fourrey C."/>
            <person name="LaButti K."/>
            <person name="Lindquist E.A."/>
            <person name="Lipzen A."/>
            <person name="Lundell T."/>
            <person name="Morin E."/>
            <person name="Murat C."/>
            <person name="Riley R."/>
            <person name="Ohm R."/>
            <person name="Sun H."/>
            <person name="Tunlid A."/>
            <person name="Henrissat B."/>
            <person name="Grigoriev I.V."/>
            <person name="Hibbett D.S."/>
            <person name="Martin F."/>
        </authorList>
    </citation>
    <scope>NUCLEOTIDE SEQUENCE [LARGE SCALE GENOMIC DNA]</scope>
    <source>
        <strain evidence="2">Marx 270</strain>
    </source>
</reference>
<dbReference type="InParanoid" id="A0A0C3JBF1"/>
<evidence type="ECO:0000313" key="2">
    <source>
        <dbReference type="Proteomes" id="UP000054217"/>
    </source>
</evidence>
<reference evidence="1 2" key="1">
    <citation type="submission" date="2014-04" db="EMBL/GenBank/DDBJ databases">
        <authorList>
            <consortium name="DOE Joint Genome Institute"/>
            <person name="Kuo A."/>
            <person name="Kohler A."/>
            <person name="Costa M.D."/>
            <person name="Nagy L.G."/>
            <person name="Floudas D."/>
            <person name="Copeland A."/>
            <person name="Barry K.W."/>
            <person name="Cichocki N."/>
            <person name="Veneault-Fourrey C."/>
            <person name="LaButti K."/>
            <person name="Lindquist E.A."/>
            <person name="Lipzen A."/>
            <person name="Lundell T."/>
            <person name="Morin E."/>
            <person name="Murat C."/>
            <person name="Sun H."/>
            <person name="Tunlid A."/>
            <person name="Henrissat B."/>
            <person name="Grigoriev I.V."/>
            <person name="Hibbett D.S."/>
            <person name="Martin F."/>
            <person name="Nordberg H.P."/>
            <person name="Cantor M.N."/>
            <person name="Hua S.X."/>
        </authorList>
    </citation>
    <scope>NUCLEOTIDE SEQUENCE [LARGE SCALE GENOMIC DNA]</scope>
    <source>
        <strain evidence="1 2">Marx 270</strain>
    </source>
</reference>